<proteinExistence type="predicted"/>
<dbReference type="EMBL" id="CAJJDN010000022">
    <property type="protein sequence ID" value="CAD8067102.1"/>
    <property type="molecule type" value="Genomic_DNA"/>
</dbReference>
<dbReference type="Proteomes" id="UP000692954">
    <property type="component" value="Unassembled WGS sequence"/>
</dbReference>
<comment type="caution">
    <text evidence="1">The sequence shown here is derived from an EMBL/GenBank/DDBJ whole genome shotgun (WGS) entry which is preliminary data.</text>
</comment>
<name>A0A8S1LLE6_9CILI</name>
<keyword evidence="2" id="KW-1185">Reference proteome</keyword>
<reference evidence="1" key="1">
    <citation type="submission" date="2021-01" db="EMBL/GenBank/DDBJ databases">
        <authorList>
            <consortium name="Genoscope - CEA"/>
            <person name="William W."/>
        </authorList>
    </citation>
    <scope>NUCLEOTIDE SEQUENCE</scope>
</reference>
<organism evidence="1 2">
    <name type="scientific">Paramecium sonneborni</name>
    <dbReference type="NCBI Taxonomy" id="65129"/>
    <lineage>
        <taxon>Eukaryota</taxon>
        <taxon>Sar</taxon>
        <taxon>Alveolata</taxon>
        <taxon>Ciliophora</taxon>
        <taxon>Intramacronucleata</taxon>
        <taxon>Oligohymenophorea</taxon>
        <taxon>Peniculida</taxon>
        <taxon>Parameciidae</taxon>
        <taxon>Paramecium</taxon>
    </lineage>
</organism>
<protein>
    <submittedName>
        <fullName evidence="1">Uncharacterized protein</fullName>
    </submittedName>
</protein>
<gene>
    <name evidence="1" type="ORF">PSON_ATCC_30995.1.T0220276</name>
</gene>
<dbReference type="AlphaFoldDB" id="A0A8S1LLE6"/>
<sequence>MSQVFQRIKNKCTFGTKRAEKLIEKEVQNKQVTQYCLMDNQLGLLNKDYIFVYNTDIGNLSFILRQKLFTKYSKIIIYHFRFIKFQNVHLLLFVCTDRIVVFYKNRLIFKQKINEPLYRYDNFYYDKYENYFIIQGRTMADNFSLFIVSKLFQKHASRYCLTPNYLRLALDYNSIFYETKTIFKQLGQNYLTIDSICMLPQHKLFLYNKQEKELYLCDLNKLYLAYPTFAYLDEYEHSIFKIDKTQNCLPFQYIIGVYNKVYAEKIEYHRNYLLLVQEKDPISEIVWKEQYCLEEEGTLSYMTKNGKRYRGRDV</sequence>
<evidence type="ECO:0000313" key="1">
    <source>
        <dbReference type="EMBL" id="CAD8067102.1"/>
    </source>
</evidence>
<dbReference type="OrthoDB" id="284060at2759"/>
<accession>A0A8S1LLE6</accession>
<evidence type="ECO:0000313" key="2">
    <source>
        <dbReference type="Proteomes" id="UP000692954"/>
    </source>
</evidence>